<keyword evidence="11 18" id="KW-0249">Electron transport</keyword>
<evidence type="ECO:0000256" key="8">
    <source>
        <dbReference type="ARBA" id="ARBA00022692"/>
    </source>
</evidence>
<evidence type="ECO:0000256" key="18">
    <source>
        <dbReference type="RuleBase" id="RU003403"/>
    </source>
</evidence>
<feature type="domain" description="NADH:quinone oxidoreductase/Mrp antiporter transmembrane" evidence="19">
    <location>
        <begin position="22"/>
        <end position="283"/>
    </location>
</feature>
<dbReference type="EMBL" id="KP795058">
    <property type="protein sequence ID" value="AKP94521.1"/>
    <property type="molecule type" value="Genomic_DNA"/>
</dbReference>
<keyword evidence="13 18" id="KW-0520">NAD</keyword>
<name>A0A342DGU9_9HEMI</name>
<proteinExistence type="inferred from homology"/>
<dbReference type="PANTHER" id="PTHR46552:SF1">
    <property type="entry name" value="NADH-UBIQUINONE OXIDOREDUCTASE CHAIN 2"/>
    <property type="match status" value="1"/>
</dbReference>
<evidence type="ECO:0000256" key="15">
    <source>
        <dbReference type="ARBA" id="ARBA00023128"/>
    </source>
</evidence>
<comment type="function">
    <text evidence="18">Core subunit of the mitochondrial membrane respiratory chain NADH dehydrogenase (Complex I) which catalyzes electron transfer from NADH through the respiratory chain, using ubiquinone as an electron acceptor. Essential for the catalytic activity and assembly of complex I.</text>
</comment>
<reference evidence="20" key="1">
    <citation type="journal article" date="2017" name="Proc. R. Soc. B">
        <title>Mitochondrial phylogenomics of Hemiptera reveals adaptive innovations driving the diversification of true bugs.</title>
        <authorList>
            <person name="Li H."/>
            <person name="Leavengood J.M.Jr."/>
            <person name="Chapman E.G."/>
            <person name="Burkhardt D."/>
            <person name="Song F."/>
            <person name="Jiang P."/>
            <person name="Liu J."/>
            <person name="Zhou X."/>
            <person name="Cai W."/>
        </authorList>
    </citation>
    <scope>NUCLEOTIDE SEQUENCE</scope>
</reference>
<evidence type="ECO:0000256" key="10">
    <source>
        <dbReference type="ARBA" id="ARBA00022967"/>
    </source>
</evidence>
<comment type="catalytic activity">
    <reaction evidence="17 18">
        <text>a ubiquinone + NADH + 5 H(+)(in) = a ubiquinol + NAD(+) + 4 H(+)(out)</text>
        <dbReference type="Rhea" id="RHEA:29091"/>
        <dbReference type="Rhea" id="RHEA-COMP:9565"/>
        <dbReference type="Rhea" id="RHEA-COMP:9566"/>
        <dbReference type="ChEBI" id="CHEBI:15378"/>
        <dbReference type="ChEBI" id="CHEBI:16389"/>
        <dbReference type="ChEBI" id="CHEBI:17976"/>
        <dbReference type="ChEBI" id="CHEBI:57540"/>
        <dbReference type="ChEBI" id="CHEBI:57945"/>
        <dbReference type="EC" id="7.1.1.2"/>
    </reaction>
</comment>
<dbReference type="PANTHER" id="PTHR46552">
    <property type="entry name" value="NADH-UBIQUINONE OXIDOREDUCTASE CHAIN 2"/>
    <property type="match status" value="1"/>
</dbReference>
<dbReference type="GO" id="GO:0006120">
    <property type="term" value="P:mitochondrial electron transport, NADH to ubiquinone"/>
    <property type="evidence" value="ECO:0007669"/>
    <property type="project" value="InterPro"/>
</dbReference>
<keyword evidence="12 18" id="KW-1133">Transmembrane helix</keyword>
<evidence type="ECO:0000256" key="2">
    <source>
        <dbReference type="ARBA" id="ARBA00004448"/>
    </source>
</evidence>
<accession>A0A342DGU9</accession>
<evidence type="ECO:0000313" key="20">
    <source>
        <dbReference type="EMBL" id="AKP94521.1"/>
    </source>
</evidence>
<evidence type="ECO:0000256" key="12">
    <source>
        <dbReference type="ARBA" id="ARBA00022989"/>
    </source>
</evidence>
<dbReference type="GO" id="GO:0008137">
    <property type="term" value="F:NADH dehydrogenase (ubiquinone) activity"/>
    <property type="evidence" value="ECO:0007669"/>
    <property type="project" value="UniProtKB-EC"/>
</dbReference>
<keyword evidence="16 18" id="KW-0472">Membrane</keyword>
<feature type="transmembrane region" description="Helical" evidence="18">
    <location>
        <begin position="135"/>
        <end position="158"/>
    </location>
</feature>
<evidence type="ECO:0000256" key="6">
    <source>
        <dbReference type="ARBA" id="ARBA00022448"/>
    </source>
</evidence>
<comment type="subcellular location">
    <subcellularLocation>
        <location evidence="2 18">Mitochondrion inner membrane</location>
        <topology evidence="2 18">Multi-pass membrane protein</topology>
    </subcellularLocation>
</comment>
<keyword evidence="14 18" id="KW-0830">Ubiquinone</keyword>
<evidence type="ECO:0000256" key="13">
    <source>
        <dbReference type="ARBA" id="ARBA00023027"/>
    </source>
</evidence>
<feature type="transmembrane region" description="Helical" evidence="18">
    <location>
        <begin position="196"/>
        <end position="216"/>
    </location>
</feature>
<evidence type="ECO:0000256" key="1">
    <source>
        <dbReference type="ARBA" id="ARBA00003257"/>
    </source>
</evidence>
<feature type="transmembrane region" description="Helical" evidence="18">
    <location>
        <begin position="56"/>
        <end position="81"/>
    </location>
</feature>
<evidence type="ECO:0000259" key="19">
    <source>
        <dbReference type="Pfam" id="PF00361"/>
    </source>
</evidence>
<dbReference type="AlphaFoldDB" id="A0A342DGU9"/>
<feature type="transmembrane region" description="Helical" evidence="18">
    <location>
        <begin position="7"/>
        <end position="22"/>
    </location>
</feature>
<dbReference type="EC" id="7.1.1.2" evidence="4 18"/>
<evidence type="ECO:0000256" key="7">
    <source>
        <dbReference type="ARBA" id="ARBA00022660"/>
    </source>
</evidence>
<keyword evidence="9 18" id="KW-0999">Mitochondrion inner membrane</keyword>
<keyword evidence="6" id="KW-0813">Transport</keyword>
<dbReference type="PRINTS" id="PR01436">
    <property type="entry name" value="NADHDHGNASE2"/>
</dbReference>
<dbReference type="Pfam" id="PF00361">
    <property type="entry name" value="Proton_antipo_M"/>
    <property type="match status" value="1"/>
</dbReference>
<evidence type="ECO:0000256" key="17">
    <source>
        <dbReference type="ARBA" id="ARBA00049551"/>
    </source>
</evidence>
<feature type="transmembrane region" description="Helical" evidence="18">
    <location>
        <begin position="270"/>
        <end position="288"/>
    </location>
</feature>
<evidence type="ECO:0000256" key="14">
    <source>
        <dbReference type="ARBA" id="ARBA00023075"/>
    </source>
</evidence>
<keyword evidence="15 18" id="KW-0496">Mitochondrion</keyword>
<sequence>MNYSKMIFFMIMILSTILTISSESWLGMWMGLEMNMVAFIPLIYKEKINSTYESCMIYFLVQSMGSVLMLMTVLISPLISFSEMIGKELFNSILLISMLLKMGAPPLHFWFPVIMDKMKWPTCFALMTWQKVAPMYILSCIIDMNSLIISIMIMIMVLTGSIGGLNQTSIRKIMSYSSMDHMGWMIACMKFNSSMWMFYFFIYTLILGTIIFTFNFHSTLHINQYSNKSIKFMEKLMIIITLLSLGGLPPFLGFIPKLMVIQLTISNNSFLLSMILVMTTLITLFYYLRLISSTLLINNSTTKWEFISGMSNVPMTMIVYINTMFPLMMIFWL</sequence>
<evidence type="ECO:0000256" key="16">
    <source>
        <dbReference type="ARBA" id="ARBA00023136"/>
    </source>
</evidence>
<evidence type="ECO:0000256" key="4">
    <source>
        <dbReference type="ARBA" id="ARBA00012944"/>
    </source>
</evidence>
<evidence type="ECO:0000256" key="9">
    <source>
        <dbReference type="ARBA" id="ARBA00022792"/>
    </source>
</evidence>
<dbReference type="InterPro" id="IPR001750">
    <property type="entry name" value="ND/Mrp_TM"/>
</dbReference>
<evidence type="ECO:0000256" key="11">
    <source>
        <dbReference type="ARBA" id="ARBA00022982"/>
    </source>
</evidence>
<evidence type="ECO:0000256" key="3">
    <source>
        <dbReference type="ARBA" id="ARBA00007012"/>
    </source>
</evidence>
<gene>
    <name evidence="20" type="primary">ND2</name>
</gene>
<protein>
    <recommendedName>
        <fullName evidence="5 18">NADH-ubiquinone oxidoreductase chain 2</fullName>
        <ecNumber evidence="4 18">7.1.1.2</ecNumber>
    </recommendedName>
</protein>
<dbReference type="InterPro" id="IPR003917">
    <property type="entry name" value="NADH_UbQ_OxRdtase_chain2"/>
</dbReference>
<feature type="transmembrane region" description="Helical" evidence="18">
    <location>
        <begin position="309"/>
        <end position="332"/>
    </location>
</feature>
<keyword evidence="7 18" id="KW-0679">Respiratory chain</keyword>
<geneLocation type="mitochondrion" evidence="20"/>
<keyword evidence="10 18" id="KW-1278">Translocase</keyword>
<feature type="transmembrane region" description="Helical" evidence="18">
    <location>
        <begin position="236"/>
        <end position="255"/>
    </location>
</feature>
<dbReference type="GO" id="GO:0005743">
    <property type="term" value="C:mitochondrial inner membrane"/>
    <property type="evidence" value="ECO:0007669"/>
    <property type="project" value="UniProtKB-SubCell"/>
</dbReference>
<comment type="function">
    <text evidence="1">Core subunit of the mitochondrial membrane respiratory chain NADH dehydrogenase (Complex I) that is believed to belong to the minimal assembly required for catalysis. Complex I functions in the transfer of electrons from NADH to the respiratory chain. The immediate electron acceptor for the enzyme is believed to be ubiquinone.</text>
</comment>
<feature type="transmembrane region" description="Helical" evidence="18">
    <location>
        <begin position="93"/>
        <end position="114"/>
    </location>
</feature>
<keyword evidence="8 18" id="KW-0812">Transmembrane</keyword>
<evidence type="ECO:0000256" key="5">
    <source>
        <dbReference type="ARBA" id="ARBA00021008"/>
    </source>
</evidence>
<dbReference type="InterPro" id="IPR050175">
    <property type="entry name" value="Complex_I_Subunit_2"/>
</dbReference>
<comment type="similarity">
    <text evidence="3 18">Belongs to the complex I subunit 2 family.</text>
</comment>
<organism evidence="20">
    <name type="scientific">Macracanthopsis nodipes</name>
    <dbReference type="NCBI Taxonomy" id="1524518"/>
    <lineage>
        <taxon>Eukaryota</taxon>
        <taxon>Metazoa</taxon>
        <taxon>Ecdysozoa</taxon>
        <taxon>Arthropoda</taxon>
        <taxon>Hexapoda</taxon>
        <taxon>Insecta</taxon>
        <taxon>Pterygota</taxon>
        <taxon>Neoptera</taxon>
        <taxon>Paraneoptera</taxon>
        <taxon>Hemiptera</taxon>
        <taxon>Heteroptera</taxon>
        <taxon>Panheteroptera</taxon>
        <taxon>Cimicomorpha</taxon>
        <taxon>Reduviidae</taxon>
        <taxon>Harpactorinae</taxon>
        <taxon>Harpactorini</taxon>
        <taxon>Macracanthopsis</taxon>
    </lineage>
</organism>